<dbReference type="OMA" id="RTIKHRH"/>
<dbReference type="InterPro" id="IPR037147">
    <property type="entry name" value="Ribosomal_bL28_sf"/>
</dbReference>
<dbReference type="Proteomes" id="UP000323011">
    <property type="component" value="Unassembled WGS sequence"/>
</dbReference>
<reference evidence="9 10" key="1">
    <citation type="submission" date="2019-07" db="EMBL/GenBank/DDBJ databases">
        <title>Genomes of Cafeteria roenbergensis.</title>
        <authorList>
            <person name="Fischer M.G."/>
            <person name="Hackl T."/>
            <person name="Roman M."/>
        </authorList>
    </citation>
    <scope>NUCLEOTIDE SEQUENCE [LARGE SCALE GENOMIC DNA]</scope>
    <source>
        <strain evidence="6 10">BVI</strain>
        <strain evidence="7 11">Cflag</strain>
        <strain evidence="8 9">E4-10P</strain>
    </source>
</reference>
<evidence type="ECO:0000313" key="7">
    <source>
        <dbReference type="EMBL" id="KAA0164045.1"/>
    </source>
</evidence>
<comment type="caution">
    <text evidence="7">The sequence shown here is derived from an EMBL/GenBank/DDBJ whole genome shotgun (WGS) entry which is preliminary data.</text>
</comment>
<dbReference type="Pfam" id="PF00830">
    <property type="entry name" value="Ribosomal_L28"/>
    <property type="match status" value="1"/>
</dbReference>
<evidence type="ECO:0000256" key="3">
    <source>
        <dbReference type="ARBA" id="ARBA00023274"/>
    </source>
</evidence>
<dbReference type="PANTHER" id="PTHR13528">
    <property type="entry name" value="39S RIBOSOMAL PROTEIN L28, MITOCHONDRIAL"/>
    <property type="match status" value="1"/>
</dbReference>
<dbReference type="NCBIfam" id="TIGR00009">
    <property type="entry name" value="L28"/>
    <property type="match status" value="1"/>
</dbReference>
<sequence length="197" mass="21340">MAARIARMVLGRAGGAGEGRMLRAERGLFHGKKTRTGNNRSHSLRATRRVWKPNVQWVRLWSDALETRLRLKVTTKALKVIDKRGGLDNYLIHTRPSLLGAGKAQELRRLVSDVMTAREMAGEPTTWLERLRIQRAQDAAAGKAATPAAAASAGADEEDEGILDVELPEAEAEAEAAAAAVIAEEAEALGDAEDARR</sequence>
<evidence type="ECO:0000256" key="1">
    <source>
        <dbReference type="ARBA" id="ARBA00008760"/>
    </source>
</evidence>
<gene>
    <name evidence="8" type="ORF">FNF27_01303</name>
    <name evidence="6" type="ORF">FNF29_07131</name>
    <name evidence="7" type="ORF">FNF31_02594</name>
</gene>
<dbReference type="Proteomes" id="UP000325113">
    <property type="component" value="Unassembled WGS sequence"/>
</dbReference>
<comment type="similarity">
    <text evidence="1">Belongs to the bacterial ribosomal protein bL28 family.</text>
</comment>
<dbReference type="Gene3D" id="2.30.170.40">
    <property type="entry name" value="Ribosomal protein L28/L24"/>
    <property type="match status" value="1"/>
</dbReference>
<keyword evidence="3" id="KW-0687">Ribonucleoprotein</keyword>
<evidence type="ECO:0000313" key="11">
    <source>
        <dbReference type="Proteomes" id="UP000325113"/>
    </source>
</evidence>
<dbReference type="GO" id="GO:0003735">
    <property type="term" value="F:structural constituent of ribosome"/>
    <property type="evidence" value="ECO:0007669"/>
    <property type="project" value="InterPro"/>
</dbReference>
<evidence type="ECO:0000313" key="8">
    <source>
        <dbReference type="EMBL" id="KAA0176973.1"/>
    </source>
</evidence>
<dbReference type="OrthoDB" id="361870at2759"/>
<dbReference type="InterPro" id="IPR001383">
    <property type="entry name" value="Ribosomal_bL28_bact-type"/>
</dbReference>
<dbReference type="GO" id="GO:0005840">
    <property type="term" value="C:ribosome"/>
    <property type="evidence" value="ECO:0007669"/>
    <property type="project" value="UniProtKB-KW"/>
</dbReference>
<dbReference type="AlphaFoldDB" id="A0A5A8DFF2"/>
<dbReference type="GO" id="GO:1990904">
    <property type="term" value="C:ribonucleoprotein complex"/>
    <property type="evidence" value="ECO:0007669"/>
    <property type="project" value="UniProtKB-KW"/>
</dbReference>
<evidence type="ECO:0000313" key="9">
    <source>
        <dbReference type="Proteomes" id="UP000322899"/>
    </source>
</evidence>
<dbReference type="FunFam" id="2.30.170.40:FF:000003">
    <property type="entry name" value="54S ribosomal protein L24"/>
    <property type="match status" value="1"/>
</dbReference>
<evidence type="ECO:0000313" key="10">
    <source>
        <dbReference type="Proteomes" id="UP000323011"/>
    </source>
</evidence>
<organism evidence="7 11">
    <name type="scientific">Cafeteria roenbergensis</name>
    <name type="common">Marine flagellate</name>
    <dbReference type="NCBI Taxonomy" id="33653"/>
    <lineage>
        <taxon>Eukaryota</taxon>
        <taxon>Sar</taxon>
        <taxon>Stramenopiles</taxon>
        <taxon>Bigyra</taxon>
        <taxon>Opalozoa</taxon>
        <taxon>Bicosoecida</taxon>
        <taxon>Cafeteriaceae</taxon>
        <taxon>Cafeteria</taxon>
    </lineage>
</organism>
<dbReference type="InterPro" id="IPR026569">
    <property type="entry name" value="Ribosomal_bL28"/>
</dbReference>
<evidence type="ECO:0000256" key="2">
    <source>
        <dbReference type="ARBA" id="ARBA00022980"/>
    </source>
</evidence>
<dbReference type="Proteomes" id="UP000322899">
    <property type="component" value="Unassembled WGS sequence"/>
</dbReference>
<name>A0A5A8DFF2_CAFRO</name>
<dbReference type="InterPro" id="IPR034704">
    <property type="entry name" value="Ribosomal_bL28/bL31-like_sf"/>
</dbReference>
<dbReference type="EMBL" id="VLTN01000061">
    <property type="protein sequence ID" value="KAA0147786.1"/>
    <property type="molecule type" value="Genomic_DNA"/>
</dbReference>
<keyword evidence="10" id="KW-1185">Reference proteome</keyword>
<dbReference type="EMBL" id="VLTM01000019">
    <property type="protein sequence ID" value="KAA0164045.1"/>
    <property type="molecule type" value="Genomic_DNA"/>
</dbReference>
<dbReference type="SUPFAM" id="SSF143800">
    <property type="entry name" value="L28p-like"/>
    <property type="match status" value="1"/>
</dbReference>
<protein>
    <recommendedName>
        <fullName evidence="4">Large ribosomal subunit protein bL28c</fullName>
    </recommendedName>
    <alternativeName>
        <fullName evidence="5">Large ribosomal subunit protein bL28m</fullName>
    </alternativeName>
</protein>
<proteinExistence type="inferred from homology"/>
<dbReference type="EMBL" id="VLTO01000005">
    <property type="protein sequence ID" value="KAA0176973.1"/>
    <property type="molecule type" value="Genomic_DNA"/>
</dbReference>
<accession>A0A5A8DFF2</accession>
<evidence type="ECO:0000256" key="4">
    <source>
        <dbReference type="ARBA" id="ARBA00035265"/>
    </source>
</evidence>
<dbReference type="HAMAP" id="MF_00373">
    <property type="entry name" value="Ribosomal_bL28"/>
    <property type="match status" value="1"/>
</dbReference>
<dbReference type="GO" id="GO:0006412">
    <property type="term" value="P:translation"/>
    <property type="evidence" value="ECO:0007669"/>
    <property type="project" value="InterPro"/>
</dbReference>
<dbReference type="PANTHER" id="PTHR13528:SF2">
    <property type="entry name" value="LARGE RIBOSOMAL SUBUNIT PROTEIN BL28M"/>
    <property type="match status" value="1"/>
</dbReference>
<evidence type="ECO:0000256" key="5">
    <source>
        <dbReference type="ARBA" id="ARBA00035269"/>
    </source>
</evidence>
<keyword evidence="2" id="KW-0689">Ribosomal protein</keyword>
<evidence type="ECO:0000313" key="6">
    <source>
        <dbReference type="EMBL" id="KAA0147786.1"/>
    </source>
</evidence>